<dbReference type="EMBL" id="KE503206">
    <property type="protein sequence ID" value="EPX75055.1"/>
    <property type="molecule type" value="Genomic_DNA"/>
</dbReference>
<keyword evidence="6" id="KW-0539">Nucleus</keyword>
<evidence type="ECO:0000256" key="8">
    <source>
        <dbReference type="SAM" id="MobiDB-lite"/>
    </source>
</evidence>
<evidence type="ECO:0000256" key="7">
    <source>
        <dbReference type="PROSITE-ProRule" id="PRU00042"/>
    </source>
</evidence>
<dbReference type="GO" id="GO:0045944">
    <property type="term" value="P:positive regulation of transcription by RNA polymerase II"/>
    <property type="evidence" value="ECO:0007669"/>
    <property type="project" value="EnsemblFungi"/>
</dbReference>
<dbReference type="GO" id="GO:0000785">
    <property type="term" value="C:chromatin"/>
    <property type="evidence" value="ECO:0007669"/>
    <property type="project" value="TreeGrafter"/>
</dbReference>
<keyword evidence="4 7" id="KW-0863">Zinc-finger</keyword>
<evidence type="ECO:0000259" key="10">
    <source>
        <dbReference type="PROSITE" id="PS50157"/>
    </source>
</evidence>
<dbReference type="OMA" id="HRPWIMY"/>
<feature type="compositionally biased region" description="Polar residues" evidence="8">
    <location>
        <begin position="294"/>
        <end position="306"/>
    </location>
</feature>
<dbReference type="HOGENOM" id="CLU_329005_0_0_1"/>
<dbReference type="InterPro" id="IPR036236">
    <property type="entry name" value="Znf_C2H2_sf"/>
</dbReference>
<keyword evidence="2" id="KW-0479">Metal-binding</keyword>
<dbReference type="eggNOG" id="KOG1721">
    <property type="taxonomic scope" value="Eukaryota"/>
</dbReference>
<dbReference type="PROSITE" id="PS50157">
    <property type="entry name" value="ZINC_FINGER_C2H2_2"/>
    <property type="match status" value="2"/>
</dbReference>
<name>S9RAA4_SCHOY</name>
<dbReference type="PANTHER" id="PTHR40626:SF11">
    <property type="entry name" value="ZINC FINGER PROTEIN YPR022C"/>
    <property type="match status" value="1"/>
</dbReference>
<dbReference type="GO" id="GO:0008270">
    <property type="term" value="F:zinc ion binding"/>
    <property type="evidence" value="ECO:0007669"/>
    <property type="project" value="UniProtKB-KW"/>
</dbReference>
<dbReference type="Pfam" id="PF04082">
    <property type="entry name" value="Fungal_trans"/>
    <property type="match status" value="1"/>
</dbReference>
<keyword evidence="9" id="KW-1133">Transmembrane helix</keyword>
<dbReference type="PANTHER" id="PTHR40626">
    <property type="entry name" value="MIP31509P"/>
    <property type="match status" value="1"/>
</dbReference>
<protein>
    <submittedName>
        <fullName evidence="11">Zinc finger protein zas1</fullName>
    </submittedName>
</protein>
<evidence type="ECO:0000256" key="3">
    <source>
        <dbReference type="ARBA" id="ARBA00022737"/>
    </source>
</evidence>
<dbReference type="PROSITE" id="PS00028">
    <property type="entry name" value="ZINC_FINGER_C2H2_1"/>
    <property type="match status" value="2"/>
</dbReference>
<dbReference type="GO" id="GO:0000981">
    <property type="term" value="F:DNA-binding transcription factor activity, RNA polymerase II-specific"/>
    <property type="evidence" value="ECO:0007669"/>
    <property type="project" value="InterPro"/>
</dbReference>
<feature type="region of interest" description="Disordered" evidence="8">
    <location>
        <begin position="288"/>
        <end position="310"/>
    </location>
</feature>
<feature type="domain" description="C2H2-type" evidence="10">
    <location>
        <begin position="56"/>
        <end position="84"/>
    </location>
</feature>
<keyword evidence="9" id="KW-0472">Membrane</keyword>
<evidence type="ECO:0000256" key="4">
    <source>
        <dbReference type="ARBA" id="ARBA00022771"/>
    </source>
</evidence>
<evidence type="ECO:0000256" key="9">
    <source>
        <dbReference type="SAM" id="Phobius"/>
    </source>
</evidence>
<dbReference type="SUPFAM" id="SSF57667">
    <property type="entry name" value="beta-beta-alpha zinc fingers"/>
    <property type="match status" value="1"/>
</dbReference>
<organism evidence="11 12">
    <name type="scientific">Schizosaccharomyces octosporus (strain yFS286)</name>
    <name type="common">Fission yeast</name>
    <name type="synonym">Octosporomyces octosporus</name>
    <dbReference type="NCBI Taxonomy" id="483514"/>
    <lineage>
        <taxon>Eukaryota</taxon>
        <taxon>Fungi</taxon>
        <taxon>Dikarya</taxon>
        <taxon>Ascomycota</taxon>
        <taxon>Taphrinomycotina</taxon>
        <taxon>Schizosaccharomycetes</taxon>
        <taxon>Schizosaccharomycetales</taxon>
        <taxon>Schizosaccharomycetaceae</taxon>
        <taxon>Schizosaccharomyces</taxon>
    </lineage>
</organism>
<dbReference type="InterPro" id="IPR007219">
    <property type="entry name" value="XnlR_reg_dom"/>
</dbReference>
<evidence type="ECO:0000256" key="1">
    <source>
        <dbReference type="ARBA" id="ARBA00004123"/>
    </source>
</evidence>
<feature type="domain" description="C2H2-type" evidence="10">
    <location>
        <begin position="26"/>
        <end position="55"/>
    </location>
</feature>
<dbReference type="VEuPathDB" id="FungiDB:SOCG_02532"/>
<dbReference type="SMART" id="SM00355">
    <property type="entry name" value="ZnF_C2H2"/>
    <property type="match status" value="2"/>
</dbReference>
<evidence type="ECO:0000256" key="2">
    <source>
        <dbReference type="ARBA" id="ARBA00022723"/>
    </source>
</evidence>
<keyword evidence="12" id="KW-1185">Reference proteome</keyword>
<dbReference type="OrthoDB" id="1405595at2759"/>
<keyword evidence="9" id="KW-0812">Transmembrane</keyword>
<dbReference type="Gene3D" id="3.30.160.60">
    <property type="entry name" value="Classic Zinc Finger"/>
    <property type="match status" value="1"/>
</dbReference>
<feature type="transmembrane region" description="Helical" evidence="9">
    <location>
        <begin position="747"/>
        <end position="766"/>
    </location>
</feature>
<dbReference type="RefSeq" id="XP_013016478.1">
    <property type="nucleotide sequence ID" value="XM_013161024.1"/>
</dbReference>
<gene>
    <name evidence="11" type="ORF">SOCG_02532</name>
</gene>
<evidence type="ECO:0000313" key="12">
    <source>
        <dbReference type="Proteomes" id="UP000016088"/>
    </source>
</evidence>
<dbReference type="Pfam" id="PF00096">
    <property type="entry name" value="zf-C2H2"/>
    <property type="match status" value="1"/>
</dbReference>
<keyword evidence="5" id="KW-0862">Zinc</keyword>
<dbReference type="Proteomes" id="UP000016088">
    <property type="component" value="Unassembled WGS sequence"/>
</dbReference>
<evidence type="ECO:0000256" key="6">
    <source>
        <dbReference type="ARBA" id="ARBA00023242"/>
    </source>
</evidence>
<dbReference type="CDD" id="cd12148">
    <property type="entry name" value="fungal_TF_MHR"/>
    <property type="match status" value="1"/>
</dbReference>
<dbReference type="GO" id="GO:0006351">
    <property type="term" value="P:DNA-templated transcription"/>
    <property type="evidence" value="ECO:0007669"/>
    <property type="project" value="InterPro"/>
</dbReference>
<dbReference type="GO" id="GO:0005634">
    <property type="term" value="C:nucleus"/>
    <property type="evidence" value="ECO:0007669"/>
    <property type="project" value="UniProtKB-SubCell"/>
</dbReference>
<keyword evidence="3" id="KW-0677">Repeat</keyword>
<accession>S9RAA4</accession>
<feature type="region of interest" description="Disordered" evidence="8">
    <location>
        <begin position="130"/>
        <end position="160"/>
    </location>
</feature>
<evidence type="ECO:0000313" key="11">
    <source>
        <dbReference type="EMBL" id="EPX75055.1"/>
    </source>
</evidence>
<dbReference type="GO" id="GO:0000978">
    <property type="term" value="F:RNA polymerase II cis-regulatory region sequence-specific DNA binding"/>
    <property type="evidence" value="ECO:0007669"/>
    <property type="project" value="InterPro"/>
</dbReference>
<proteinExistence type="predicted"/>
<dbReference type="AlphaFoldDB" id="S9RAA4"/>
<feature type="compositionally biased region" description="Polar residues" evidence="8">
    <location>
        <begin position="143"/>
        <end position="160"/>
    </location>
</feature>
<dbReference type="InterPro" id="IPR051059">
    <property type="entry name" value="VerF-like"/>
</dbReference>
<dbReference type="GeneID" id="25031508"/>
<dbReference type="InterPro" id="IPR013087">
    <property type="entry name" value="Znf_C2H2_type"/>
</dbReference>
<reference evidence="11 12" key="1">
    <citation type="journal article" date="2011" name="Science">
        <title>Comparative functional genomics of the fission yeasts.</title>
        <authorList>
            <person name="Rhind N."/>
            <person name="Chen Z."/>
            <person name="Yassour M."/>
            <person name="Thompson D.A."/>
            <person name="Haas B.J."/>
            <person name="Habib N."/>
            <person name="Wapinski I."/>
            <person name="Roy S."/>
            <person name="Lin M.F."/>
            <person name="Heiman D.I."/>
            <person name="Young S.K."/>
            <person name="Furuya K."/>
            <person name="Guo Y."/>
            <person name="Pidoux A."/>
            <person name="Chen H.M."/>
            <person name="Robbertse B."/>
            <person name="Goldberg J.M."/>
            <person name="Aoki K."/>
            <person name="Bayne E.H."/>
            <person name="Berlin A.M."/>
            <person name="Desjardins C.A."/>
            <person name="Dobbs E."/>
            <person name="Dukaj L."/>
            <person name="Fan L."/>
            <person name="FitzGerald M.G."/>
            <person name="French C."/>
            <person name="Gujja S."/>
            <person name="Hansen K."/>
            <person name="Keifenheim D."/>
            <person name="Levin J.Z."/>
            <person name="Mosher R.A."/>
            <person name="Mueller C.A."/>
            <person name="Pfiffner J."/>
            <person name="Priest M."/>
            <person name="Russ C."/>
            <person name="Smialowska A."/>
            <person name="Swoboda P."/>
            <person name="Sykes S.M."/>
            <person name="Vaughn M."/>
            <person name="Vengrova S."/>
            <person name="Yoder R."/>
            <person name="Zeng Q."/>
            <person name="Allshire R."/>
            <person name="Baulcombe D."/>
            <person name="Birren B.W."/>
            <person name="Brown W."/>
            <person name="Ekwall K."/>
            <person name="Kellis M."/>
            <person name="Leatherwood J."/>
            <person name="Levin H."/>
            <person name="Margalit H."/>
            <person name="Martienssen R."/>
            <person name="Nieduszynski C.A."/>
            <person name="Spatafora J.W."/>
            <person name="Friedman N."/>
            <person name="Dalgaard J.Z."/>
            <person name="Baumann P."/>
            <person name="Niki H."/>
            <person name="Regev A."/>
            <person name="Nusbaum C."/>
        </authorList>
    </citation>
    <scope>NUCLEOTIDE SEQUENCE [LARGE SCALE GENOMIC DNA]</scope>
    <source>
        <strain evidence="12">yFS286</strain>
    </source>
</reference>
<sequence length="844" mass="97478">MSNEDSFAGKPTRKRSRAHQIGDPRFYCTYLDCPKSFTRKEHLRRHERTHENLKTFTCSFCHRAFARSDVLHRHVQQMHIQKQGLYEKLLASPSSSHIFSKEFHDVTPNASHNPSVNPDLVQVSASMMQPTQPNSMAGRPGHANSSATSSVVPTQALPSSPSKVFEKSDILVNNPDANFFHNHANRGLNVDLASFSSPPPSSLNVKIPTQRPPIPMSQQMDPSLIPNPRSSSSLYEEFFQLDSTPDGCTRLDLFHDSLCVLKNRSFASSAKTMDDNLRWFFPTSNKNKKRQRYDSSSPLQSPVDSTLSRDDALPNLNRTFLNYYFTATGPMYVAQKCPLFVHANLLGYLKNHHMLSIDYLNMVTPESISTWVNAYWSYFHIRWPILHRGTFQLSQTPLELLLAMITLGMHFTSNPSDRLLAIEIHSKLRFFVYEKEEFIPPIPLWIYQMLLLIQIFEMLTSTIHQHRLSQLFHPVLIEALRQANPEEALTVHSETFSVDSNSSLQYWHKWITRESVKRLIFGCFSLDAICVLIFGNQPLLCVTDVALPLFADEHHWEAENFEVWASQKPLDEPPTILHMLRAFIQNETVSFMESPWNMLLILHGLVSVDVAVKQKKFVPGLKLSKREIDNWCNIIYETYKRWHSKFHEQFVQSGTLPAKHPFVKECFALYHLAAFYSKTKLTYIQSYANSISSKYKEIESVKCNVPIKYVDLWANSENAKISICHAIDVMEMMIHEDLNVTTPFTTLLYYPWSFYIAALVLWSFGYSKTKQSVKIDYNKNFRLQTSTYVSKMRHLLYENGSDDPDTIYSKTQPILHMTLRLLETYPWQILRTNMETIRSLISDL</sequence>
<comment type="subcellular location">
    <subcellularLocation>
        <location evidence="1">Nucleus</location>
    </subcellularLocation>
</comment>
<evidence type="ECO:0000256" key="5">
    <source>
        <dbReference type="ARBA" id="ARBA00022833"/>
    </source>
</evidence>